<evidence type="ECO:0000256" key="3">
    <source>
        <dbReference type="ARBA" id="ARBA00022490"/>
    </source>
</evidence>
<evidence type="ECO:0000256" key="1">
    <source>
        <dbReference type="ARBA" id="ARBA00004496"/>
    </source>
</evidence>
<dbReference type="InterPro" id="IPR027684">
    <property type="entry name" value="TBCC"/>
</dbReference>
<dbReference type="Pfam" id="PF07986">
    <property type="entry name" value="TBCC"/>
    <property type="match status" value="1"/>
</dbReference>
<dbReference type="PROSITE" id="PS51329">
    <property type="entry name" value="C_CAP_COFACTOR_C"/>
    <property type="match status" value="1"/>
</dbReference>
<feature type="domain" description="C-CAP/cofactor C-like" evidence="7">
    <location>
        <begin position="458"/>
        <end position="583"/>
    </location>
</feature>
<sequence length="630" mass="68745">MTSAFLVVGATGNTGKAVVATLSGLVKASPTFSNHKILAMTRSASGAAAQKLAALPGVEVVEYSWVSITADWLRQHNVVRAFIASHNEPTQFAEETTFHVAALKAGVEYVVRISTTAANVRPDSDAYYPRAHWAIEALLGSPEFKRLRWTSLQANIFTAFYLQTAAALVNEFRETGKQSPLRLIGAEDVPVGVVHADDVGEFAARLLVLDDVAPHNGQKYVLNGPEDITGRQIVALVEQEIGTKVEEVHYKDMTFIDYLVEHSPGPKPLIESIKHDPKEKFYRHFQVEVTSLQDQIERLSTIAAVGGERKDAADSILAAISRLSSEVADASDFVPSYDQRNYAQAIKTLTDKLNVTTAKLAPRSRFQFKSRIQPANAKSDPRVLSNTNDTATPQDTRTPATSTASEAQDAVAPLPPTTVRNYNDEIAQPSSSHIRKPSFSTARDIAIYGQTDLHILLPATASHATSSGRLTDISGCVVDMSRATGSAAPFANLALKNIERSLVLAGNVDGPVHVTSIRDSILVVSARQVRIHECHNMDVYFYCGSRPIIEDCSGMRFAPLPKSFESPGDDSKNQWDQVDDFKWLKAEPSPNWSVLPVDERLEDRIWSDVVPGEPGKGLKDILQAVKIARG</sequence>
<evidence type="ECO:0000313" key="9">
    <source>
        <dbReference type="Proteomes" id="UP000045706"/>
    </source>
</evidence>
<dbReference type="AlphaFoldDB" id="A0A0G4LFY0"/>
<dbReference type="InterPro" id="IPR016098">
    <property type="entry name" value="CAP/MinC_C"/>
</dbReference>
<dbReference type="Pfam" id="PF16752">
    <property type="entry name" value="TBCC_N"/>
    <property type="match status" value="1"/>
</dbReference>
<feature type="compositionally biased region" description="Polar residues" evidence="6">
    <location>
        <begin position="384"/>
        <end position="406"/>
    </location>
</feature>
<dbReference type="InterPro" id="IPR017901">
    <property type="entry name" value="C-CAP_CF_C-like"/>
</dbReference>
<dbReference type="InterPro" id="IPR031925">
    <property type="entry name" value="TBCC_N"/>
</dbReference>
<evidence type="ECO:0000256" key="6">
    <source>
        <dbReference type="SAM" id="MobiDB-lite"/>
    </source>
</evidence>
<dbReference type="Gene3D" id="1.20.58.1250">
    <property type="entry name" value="Tubulin Binding Cofactor C, N-terminal domain"/>
    <property type="match status" value="1"/>
</dbReference>
<reference evidence="9" key="1">
    <citation type="submission" date="2015-05" db="EMBL/GenBank/DDBJ databases">
        <authorList>
            <person name="Fogelqvist Johan"/>
        </authorList>
    </citation>
    <scope>NUCLEOTIDE SEQUENCE [LARGE SCALE GENOMIC DNA]</scope>
</reference>
<evidence type="ECO:0000259" key="7">
    <source>
        <dbReference type="PROSITE" id="PS51329"/>
    </source>
</evidence>
<dbReference type="InterPro" id="IPR038397">
    <property type="entry name" value="TBCC_N_sf"/>
</dbReference>
<evidence type="ECO:0000256" key="4">
    <source>
        <dbReference type="ARBA" id="ARBA00022990"/>
    </source>
</evidence>
<dbReference type="EMBL" id="CVQI01011336">
    <property type="protein sequence ID" value="CRK20952.1"/>
    <property type="molecule type" value="Genomic_DNA"/>
</dbReference>
<dbReference type="Pfam" id="PF05368">
    <property type="entry name" value="NmrA"/>
    <property type="match status" value="1"/>
</dbReference>
<dbReference type="Gene3D" id="2.160.20.70">
    <property type="match status" value="1"/>
</dbReference>
<dbReference type="PANTHER" id="PTHR15139:SF0">
    <property type="entry name" value="TUBULIN-SPECIFIC CHAPERONE C"/>
    <property type="match status" value="1"/>
</dbReference>
<keyword evidence="4" id="KW-0007">Acetylation</keyword>
<dbReference type="SUPFAM" id="SSF51735">
    <property type="entry name" value="NAD(P)-binding Rossmann-fold domains"/>
    <property type="match status" value="1"/>
</dbReference>
<dbReference type="Proteomes" id="UP000045706">
    <property type="component" value="Unassembled WGS sequence"/>
</dbReference>
<comment type="subunit">
    <text evidence="5">Supercomplex made of cofactors A to E. Cofactors A and D function by capturing and stabilizing tubulin in a quasi-native conformation. Cofactor E binds to the cofactor D-tubulin complex; interaction with cofactor C then causes the release of tubulin polypeptides that are committed to the native state.</text>
</comment>
<dbReference type="GO" id="GO:0007021">
    <property type="term" value="P:tubulin complex assembly"/>
    <property type="evidence" value="ECO:0007669"/>
    <property type="project" value="TreeGrafter"/>
</dbReference>
<dbReference type="InterPro" id="IPR012945">
    <property type="entry name" value="Tubulin-bd_cofactor_C_dom"/>
</dbReference>
<dbReference type="Gene3D" id="3.90.25.10">
    <property type="entry name" value="UDP-galactose 4-epimerase, domain 1"/>
    <property type="match status" value="1"/>
</dbReference>
<evidence type="ECO:0000256" key="2">
    <source>
        <dbReference type="ARBA" id="ARBA00008848"/>
    </source>
</evidence>
<dbReference type="GO" id="GO:0007023">
    <property type="term" value="P:post-chaperonin tubulin folding pathway"/>
    <property type="evidence" value="ECO:0007669"/>
    <property type="project" value="InterPro"/>
</dbReference>
<dbReference type="GO" id="GO:0005737">
    <property type="term" value="C:cytoplasm"/>
    <property type="evidence" value="ECO:0007669"/>
    <property type="project" value="UniProtKB-SubCell"/>
</dbReference>
<proteinExistence type="inferred from homology"/>
<evidence type="ECO:0000256" key="5">
    <source>
        <dbReference type="ARBA" id="ARBA00026055"/>
    </source>
</evidence>
<comment type="subcellular location">
    <subcellularLocation>
        <location evidence="1">Cytoplasm</location>
    </subcellularLocation>
</comment>
<protein>
    <recommendedName>
        <fullName evidence="7">C-CAP/cofactor C-like domain-containing protein</fullName>
    </recommendedName>
</protein>
<feature type="region of interest" description="Disordered" evidence="6">
    <location>
        <begin position="367"/>
        <end position="436"/>
    </location>
</feature>
<keyword evidence="3" id="KW-0963">Cytoplasm</keyword>
<dbReference type="InterPro" id="IPR008030">
    <property type="entry name" value="NmrA-like"/>
</dbReference>
<organism evidence="8 9">
    <name type="scientific">Verticillium longisporum</name>
    <name type="common">Verticillium dahliae var. longisporum</name>
    <dbReference type="NCBI Taxonomy" id="100787"/>
    <lineage>
        <taxon>Eukaryota</taxon>
        <taxon>Fungi</taxon>
        <taxon>Dikarya</taxon>
        <taxon>Ascomycota</taxon>
        <taxon>Pezizomycotina</taxon>
        <taxon>Sordariomycetes</taxon>
        <taxon>Hypocreomycetidae</taxon>
        <taxon>Glomerellales</taxon>
        <taxon>Plectosphaerellaceae</taxon>
        <taxon>Verticillium</taxon>
    </lineage>
</organism>
<dbReference type="Gene3D" id="3.40.50.720">
    <property type="entry name" value="NAD(P)-binding Rossmann-like Domain"/>
    <property type="match status" value="1"/>
</dbReference>
<comment type="similarity">
    <text evidence="2">Belongs to the TBCC family.</text>
</comment>
<gene>
    <name evidence="8" type="ORF">BN1723_012220</name>
</gene>
<accession>A0A0G4LFY0</accession>
<name>A0A0G4LFY0_VERLO</name>
<dbReference type="PANTHER" id="PTHR15139">
    <property type="entry name" value="TUBULIN FOLDING COFACTOR C"/>
    <property type="match status" value="1"/>
</dbReference>
<dbReference type="InterPro" id="IPR036291">
    <property type="entry name" value="NAD(P)-bd_dom_sf"/>
</dbReference>
<evidence type="ECO:0000313" key="8">
    <source>
        <dbReference type="EMBL" id="CRK20952.1"/>
    </source>
</evidence>
<dbReference type="GO" id="GO:0015631">
    <property type="term" value="F:tubulin binding"/>
    <property type="evidence" value="ECO:0007669"/>
    <property type="project" value="InterPro"/>
</dbReference>